<organism evidence="2 3">
    <name type="scientific">Eimeria tenella</name>
    <name type="common">Coccidian parasite</name>
    <dbReference type="NCBI Taxonomy" id="5802"/>
    <lineage>
        <taxon>Eukaryota</taxon>
        <taxon>Sar</taxon>
        <taxon>Alveolata</taxon>
        <taxon>Apicomplexa</taxon>
        <taxon>Conoidasida</taxon>
        <taxon>Coccidia</taxon>
        <taxon>Eucoccidiorida</taxon>
        <taxon>Eimeriorina</taxon>
        <taxon>Eimeriidae</taxon>
        <taxon>Eimeria</taxon>
    </lineage>
</organism>
<dbReference type="EMBL" id="HG674134">
    <property type="protein sequence ID" value="CDJ39048.1"/>
    <property type="molecule type" value="Genomic_DNA"/>
</dbReference>
<dbReference type="AlphaFoldDB" id="U6KQ61"/>
<name>U6KQ61_EIMTE</name>
<dbReference type="GeneID" id="25255000"/>
<accession>U6KQ61</accession>
<keyword evidence="3" id="KW-1185">Reference proteome</keyword>
<dbReference type="Proteomes" id="UP000030747">
    <property type="component" value="Unassembled WGS sequence"/>
</dbReference>
<evidence type="ECO:0000313" key="3">
    <source>
        <dbReference type="Proteomes" id="UP000030747"/>
    </source>
</evidence>
<reference evidence="2" key="2">
    <citation type="submission" date="2013-10" db="EMBL/GenBank/DDBJ databases">
        <authorList>
            <person name="Aslett M."/>
        </authorList>
    </citation>
    <scope>NUCLEOTIDE SEQUENCE [LARGE SCALE GENOMIC DNA]</scope>
    <source>
        <strain evidence="2">Houghton</strain>
    </source>
</reference>
<dbReference type="OrthoDB" id="270417at2759"/>
<evidence type="ECO:0000313" key="2">
    <source>
        <dbReference type="EMBL" id="CDJ39048.1"/>
    </source>
</evidence>
<gene>
    <name evidence="2" type="ORF">ETH_00029605</name>
</gene>
<feature type="region of interest" description="Disordered" evidence="1">
    <location>
        <begin position="50"/>
        <end position="72"/>
    </location>
</feature>
<protein>
    <submittedName>
        <fullName evidence="2">Uncharacterized protein</fullName>
    </submittedName>
</protein>
<sequence>MLVQELSVHRKVLDKPLELLVRRVGQLYDFQLNMWQFATAPQALGGTIDAPKELLGGPQGGPPGALQAAAGAPKACAEGEQQKAPLQQEGKALLLSQVVQPGVYRQLGGAVEEEELQAATAAAAVPTLGPAVAAPATTAASQQQ</sequence>
<reference evidence="2" key="1">
    <citation type="submission" date="2013-10" db="EMBL/GenBank/DDBJ databases">
        <title>Genomic analysis of the causative agents of coccidiosis in chickens.</title>
        <authorList>
            <person name="Reid A.J."/>
            <person name="Blake D."/>
            <person name="Billington K."/>
            <person name="Browne H."/>
            <person name="Dunn M."/>
            <person name="Hung S."/>
            <person name="Kawahara F."/>
            <person name="Miranda-Saavedra D."/>
            <person name="Mourier T."/>
            <person name="Nagra H."/>
            <person name="Otto T.D."/>
            <person name="Rawlings N."/>
            <person name="Sanchez A."/>
            <person name="Sanders M."/>
            <person name="Subramaniam C."/>
            <person name="Tay Y."/>
            <person name="Dear P."/>
            <person name="Doerig C."/>
            <person name="Gruber A."/>
            <person name="Parkinson J."/>
            <person name="Shirley M."/>
            <person name="Wan K.L."/>
            <person name="Berriman M."/>
            <person name="Tomley F."/>
            <person name="Pain A."/>
        </authorList>
    </citation>
    <scope>NUCLEOTIDE SEQUENCE [LARGE SCALE GENOMIC DNA]</scope>
    <source>
        <strain evidence="2">Houghton</strain>
    </source>
</reference>
<proteinExistence type="predicted"/>
<evidence type="ECO:0000256" key="1">
    <source>
        <dbReference type="SAM" id="MobiDB-lite"/>
    </source>
</evidence>
<dbReference type="VEuPathDB" id="ToxoDB:ETH2_1335600"/>
<dbReference type="VEuPathDB" id="ToxoDB:ETH_00029605"/>
<dbReference type="RefSeq" id="XP_013229803.1">
    <property type="nucleotide sequence ID" value="XM_013374349.1"/>
</dbReference>